<keyword evidence="2" id="KW-0812">Transmembrane</keyword>
<name>A0ABP9V5S6_9DEIO</name>
<feature type="compositionally biased region" description="Basic and acidic residues" evidence="1">
    <location>
        <begin position="1"/>
        <end position="10"/>
    </location>
</feature>
<comment type="caution">
    <text evidence="3">The sequence shown here is derived from an EMBL/GenBank/DDBJ whole genome shotgun (WGS) entry which is preliminary data.</text>
</comment>
<keyword evidence="2" id="KW-0472">Membrane</keyword>
<sequence length="57" mass="6161">MTQDREKTALREPQAPVVPPAEEHGPAPLGTLMVIGVLLLVTLAFWMLVLGIQQGRA</sequence>
<evidence type="ECO:0000256" key="2">
    <source>
        <dbReference type="SAM" id="Phobius"/>
    </source>
</evidence>
<protein>
    <submittedName>
        <fullName evidence="3">Uncharacterized protein</fullName>
    </submittedName>
</protein>
<dbReference type="EMBL" id="BAABRN010000002">
    <property type="protein sequence ID" value="GAA5500640.1"/>
    <property type="molecule type" value="Genomic_DNA"/>
</dbReference>
<keyword evidence="4" id="KW-1185">Reference proteome</keyword>
<evidence type="ECO:0000256" key="1">
    <source>
        <dbReference type="SAM" id="MobiDB-lite"/>
    </source>
</evidence>
<proteinExistence type="predicted"/>
<reference evidence="3 4" key="1">
    <citation type="submission" date="2024-02" db="EMBL/GenBank/DDBJ databases">
        <title>Deinococcus xinjiangensis NBRC 107630.</title>
        <authorList>
            <person name="Ichikawa N."/>
            <person name="Katano-Makiyama Y."/>
            <person name="Hidaka K."/>
        </authorList>
    </citation>
    <scope>NUCLEOTIDE SEQUENCE [LARGE SCALE GENOMIC DNA]</scope>
    <source>
        <strain evidence="3 4">NBRC 107630</strain>
    </source>
</reference>
<organism evidence="3 4">
    <name type="scientific">Deinococcus xinjiangensis</name>
    <dbReference type="NCBI Taxonomy" id="457454"/>
    <lineage>
        <taxon>Bacteria</taxon>
        <taxon>Thermotogati</taxon>
        <taxon>Deinococcota</taxon>
        <taxon>Deinococci</taxon>
        <taxon>Deinococcales</taxon>
        <taxon>Deinococcaceae</taxon>
        <taxon>Deinococcus</taxon>
    </lineage>
</organism>
<dbReference type="Proteomes" id="UP001458946">
    <property type="component" value="Unassembled WGS sequence"/>
</dbReference>
<gene>
    <name evidence="3" type="ORF">Dxin01_00364</name>
</gene>
<keyword evidence="2" id="KW-1133">Transmembrane helix</keyword>
<dbReference type="RefSeq" id="WP_353540616.1">
    <property type="nucleotide sequence ID" value="NZ_BAABRN010000002.1"/>
</dbReference>
<feature type="transmembrane region" description="Helical" evidence="2">
    <location>
        <begin position="29"/>
        <end position="52"/>
    </location>
</feature>
<evidence type="ECO:0000313" key="3">
    <source>
        <dbReference type="EMBL" id="GAA5500640.1"/>
    </source>
</evidence>
<feature type="region of interest" description="Disordered" evidence="1">
    <location>
        <begin position="1"/>
        <end position="26"/>
    </location>
</feature>
<evidence type="ECO:0000313" key="4">
    <source>
        <dbReference type="Proteomes" id="UP001458946"/>
    </source>
</evidence>
<accession>A0ABP9V5S6</accession>